<dbReference type="Gene3D" id="1.10.3210.10">
    <property type="entry name" value="Hypothetical protein af1432"/>
    <property type="match status" value="1"/>
</dbReference>
<evidence type="ECO:0000313" key="4">
    <source>
        <dbReference type="EMBL" id="TVU69643.1"/>
    </source>
</evidence>
<name>A0A558HKI2_9GAMM</name>
<evidence type="ECO:0000259" key="3">
    <source>
        <dbReference type="PROSITE" id="PS51832"/>
    </source>
</evidence>
<dbReference type="CDD" id="cd00077">
    <property type="entry name" value="HDc"/>
    <property type="match status" value="1"/>
</dbReference>
<dbReference type="GO" id="GO:0008081">
    <property type="term" value="F:phosphoric diester hydrolase activity"/>
    <property type="evidence" value="ECO:0007669"/>
    <property type="project" value="UniProtKB-ARBA"/>
</dbReference>
<feature type="region of interest" description="Disordered" evidence="1">
    <location>
        <begin position="1"/>
        <end position="24"/>
    </location>
</feature>
<reference evidence="4 5" key="1">
    <citation type="submission" date="2019-07" db="EMBL/GenBank/DDBJ databases">
        <title>Diversity of Bacteria from Kongsfjorden, Arctic.</title>
        <authorList>
            <person name="Yu Y."/>
        </authorList>
    </citation>
    <scope>NUCLEOTIDE SEQUENCE [LARGE SCALE GENOMIC DNA]</scope>
    <source>
        <strain evidence="4 5">SM1923</strain>
    </source>
</reference>
<dbReference type="PANTHER" id="PTHR45228">
    <property type="entry name" value="CYCLIC DI-GMP PHOSPHODIESTERASE TM_0186-RELATED"/>
    <property type="match status" value="1"/>
</dbReference>
<protein>
    <recommendedName>
        <fullName evidence="3">HD-GYP domain-containing protein</fullName>
    </recommendedName>
</protein>
<dbReference type="AlphaFoldDB" id="A0A558HKI2"/>
<organism evidence="4 5">
    <name type="scientific">Cobetia crustatorum</name>
    <dbReference type="NCBI Taxonomy" id="553385"/>
    <lineage>
        <taxon>Bacteria</taxon>
        <taxon>Pseudomonadati</taxon>
        <taxon>Pseudomonadota</taxon>
        <taxon>Gammaproteobacteria</taxon>
        <taxon>Oceanospirillales</taxon>
        <taxon>Halomonadaceae</taxon>
        <taxon>Cobetia</taxon>
    </lineage>
</organism>
<dbReference type="InterPro" id="IPR037522">
    <property type="entry name" value="HD_GYP_dom"/>
</dbReference>
<dbReference type="InterPro" id="IPR004010">
    <property type="entry name" value="Double_Cache_2"/>
</dbReference>
<accession>A0A558HKI2</accession>
<comment type="caution">
    <text evidence="4">The sequence shown here is derived from an EMBL/GenBank/DDBJ whole genome shotgun (WGS) entry which is preliminary data.</text>
</comment>
<sequence length="761" mass="85814">MMIQDSDPSPPNIDTSDPKRRSLAPMDLTGMPLRHWLGLTVLTCASLGGLLVFLESENRELDTLNAQAIQTLILQERKHQASLLVEQTLSVISTRHRDYEHRLQRMLITTMRAPFLGISHLSGRDRSFISTELLRQFPDLRINPDWISIEQLPTNLLPAWWSADLNLRLQASDRKPQFLRGADTGLIFAVPIQRGTDTSGDVHRNRTHSTAGWTLVHIDPKMVAFLVSSELRQSLHAGLDEKESRYVWINEILESNGGENYARRLIHPLLPETEGALLSTHYRDASGRYPYQVELDGVLRGSGVFFDYRFPKNPGAKQEAKTAYAALYPPFGWIVASGVYLDDINMAASQAYEATMEDKHALERWHFLITLGVTMLLCLSIGYTLLHQLRIRQRKMRKRMNLLERKLEQRGEDRLVAALQVIRNERCPERVGDDLIVADYVTRVATGLALDDEEIAGLERAALLYDIGKLALPDTLLKPRHQLYFDQAQLLRQHVDIGSRLLADALMAPYEADLLCASQRYMPSMSATPSNATVSGSPMSSTRVSPGPSILALVVQIVELVRHSHLSAAEAISEIEHRPQQPFMAEVLHMTRTVMAEHPISQSDATHHRLKPLQIERLALHWRDNATGCFNRCLLDAFLEMLLTRGQVTMTGSVTLYHLRLRASMDAAVLDQQFGPQLNAYFYPLKVFHLASSHFMVLASEHTDDTTAGNSPSLPSQETLQTLLLSLEGTARLEMTRHSLSCAQSMHDWQARIDHLVKDKT</sequence>
<dbReference type="Pfam" id="PF08269">
    <property type="entry name" value="dCache_2"/>
    <property type="match status" value="1"/>
</dbReference>
<dbReference type="STRING" id="553385.GCA_000591415_03105"/>
<dbReference type="Proteomes" id="UP000319941">
    <property type="component" value="Unassembled WGS sequence"/>
</dbReference>
<keyword evidence="2" id="KW-0472">Membrane</keyword>
<dbReference type="InterPro" id="IPR003607">
    <property type="entry name" value="HD/PDEase_dom"/>
</dbReference>
<keyword evidence="2" id="KW-0812">Transmembrane</keyword>
<feature type="transmembrane region" description="Helical" evidence="2">
    <location>
        <begin position="365"/>
        <end position="386"/>
    </location>
</feature>
<evidence type="ECO:0000256" key="1">
    <source>
        <dbReference type="SAM" id="MobiDB-lite"/>
    </source>
</evidence>
<dbReference type="SUPFAM" id="SSF109604">
    <property type="entry name" value="HD-domain/PDEase-like"/>
    <property type="match status" value="1"/>
</dbReference>
<feature type="transmembrane region" description="Helical" evidence="2">
    <location>
        <begin position="35"/>
        <end position="54"/>
    </location>
</feature>
<evidence type="ECO:0000313" key="5">
    <source>
        <dbReference type="Proteomes" id="UP000319941"/>
    </source>
</evidence>
<evidence type="ECO:0000256" key="2">
    <source>
        <dbReference type="SAM" id="Phobius"/>
    </source>
</evidence>
<dbReference type="EMBL" id="VNFH01000007">
    <property type="protein sequence ID" value="TVU69643.1"/>
    <property type="molecule type" value="Genomic_DNA"/>
</dbReference>
<dbReference type="Pfam" id="PF13487">
    <property type="entry name" value="HD_5"/>
    <property type="match status" value="1"/>
</dbReference>
<feature type="domain" description="HD-GYP" evidence="3">
    <location>
        <begin position="408"/>
        <end position="604"/>
    </location>
</feature>
<dbReference type="Gene3D" id="3.30.450.20">
    <property type="entry name" value="PAS domain"/>
    <property type="match status" value="1"/>
</dbReference>
<gene>
    <name evidence="4" type="ORF">FQP86_11075</name>
</gene>
<dbReference type="InterPro" id="IPR052020">
    <property type="entry name" value="Cyclic_di-GMP/3'3'-cGAMP_PDE"/>
</dbReference>
<proteinExistence type="predicted"/>
<keyword evidence="5" id="KW-1185">Reference proteome</keyword>
<keyword evidence="2" id="KW-1133">Transmembrane helix</keyword>
<dbReference type="PROSITE" id="PS51832">
    <property type="entry name" value="HD_GYP"/>
    <property type="match status" value="1"/>
</dbReference>